<feature type="signal peptide" evidence="1">
    <location>
        <begin position="1"/>
        <end position="24"/>
    </location>
</feature>
<evidence type="ECO:0000313" key="2">
    <source>
        <dbReference type="EMBL" id="KAA1421622.1"/>
    </source>
</evidence>
<organism evidence="2 3">
    <name type="scientific">Nocardioides humilatus</name>
    <dbReference type="NCBI Taxonomy" id="2607660"/>
    <lineage>
        <taxon>Bacteria</taxon>
        <taxon>Bacillati</taxon>
        <taxon>Actinomycetota</taxon>
        <taxon>Actinomycetes</taxon>
        <taxon>Propionibacteriales</taxon>
        <taxon>Nocardioidaceae</taxon>
        <taxon>Nocardioides</taxon>
    </lineage>
</organism>
<keyword evidence="1" id="KW-0732">Signal</keyword>
<reference evidence="2 3" key="2">
    <citation type="submission" date="2019-09" db="EMBL/GenBank/DDBJ databases">
        <authorList>
            <person name="Jin C."/>
        </authorList>
    </citation>
    <scope>NUCLEOTIDE SEQUENCE [LARGE SCALE GENOMIC DNA]</scope>
    <source>
        <strain evidence="2 3">BN130099</strain>
    </source>
</reference>
<evidence type="ECO:0000256" key="1">
    <source>
        <dbReference type="SAM" id="SignalP"/>
    </source>
</evidence>
<dbReference type="RefSeq" id="WP_149727082.1">
    <property type="nucleotide sequence ID" value="NZ_VUJV01000001.1"/>
</dbReference>
<dbReference type="Proteomes" id="UP000325003">
    <property type="component" value="Unassembled WGS sequence"/>
</dbReference>
<dbReference type="EMBL" id="VUJV01000001">
    <property type="protein sequence ID" value="KAA1421622.1"/>
    <property type="molecule type" value="Genomic_DNA"/>
</dbReference>
<keyword evidence="3" id="KW-1185">Reference proteome</keyword>
<evidence type="ECO:0000313" key="3">
    <source>
        <dbReference type="Proteomes" id="UP000325003"/>
    </source>
</evidence>
<gene>
    <name evidence="2" type="ORF">F0U44_04925</name>
</gene>
<comment type="caution">
    <text evidence="2">The sequence shown here is derived from an EMBL/GenBank/DDBJ whole genome shotgun (WGS) entry which is preliminary data.</text>
</comment>
<accession>A0A5B1LLP0</accession>
<dbReference type="AlphaFoldDB" id="A0A5B1LLP0"/>
<feature type="chain" id="PRO_5038667413" description="Lactococcin 972 family bacteriocin" evidence="1">
    <location>
        <begin position="25"/>
        <end position="127"/>
    </location>
</feature>
<name>A0A5B1LLP0_9ACTN</name>
<sequence>MNTILRRLLAGLALSLAVFGTAQVAAPSSASAASYVTGCFKHTNGSAFHYTINLNYWNNGRWNRVASQEGNYSGCVAWNIAGWLQNYPVKMSVAYRVGTAYFSGESPYYAYAGSARANLGTGWVYQY</sequence>
<protein>
    <recommendedName>
        <fullName evidence="4">Lactococcin 972 family bacteriocin</fullName>
    </recommendedName>
</protein>
<proteinExistence type="predicted"/>
<evidence type="ECO:0008006" key="4">
    <source>
        <dbReference type="Google" id="ProtNLM"/>
    </source>
</evidence>
<reference evidence="2 3" key="1">
    <citation type="submission" date="2019-09" db="EMBL/GenBank/DDBJ databases">
        <title>Nocardioides panacisoli sp. nov., isolated from the soil of a ginseng field.</title>
        <authorList>
            <person name="Cho C."/>
        </authorList>
    </citation>
    <scope>NUCLEOTIDE SEQUENCE [LARGE SCALE GENOMIC DNA]</scope>
    <source>
        <strain evidence="2 3">BN130099</strain>
    </source>
</reference>